<dbReference type="Gene3D" id="1.10.150.130">
    <property type="match status" value="1"/>
</dbReference>
<dbReference type="InterPro" id="IPR050090">
    <property type="entry name" value="Tyrosine_recombinase_XerCD"/>
</dbReference>
<dbReference type="SUPFAM" id="SSF56349">
    <property type="entry name" value="DNA breaking-rejoining enzymes"/>
    <property type="match status" value="1"/>
</dbReference>
<dbReference type="InterPro" id="IPR010998">
    <property type="entry name" value="Integrase_recombinase_N"/>
</dbReference>
<dbReference type="PANTHER" id="PTHR30349:SF41">
    <property type="entry name" value="INTEGRASE_RECOMBINASE PROTEIN MJ0367-RELATED"/>
    <property type="match status" value="1"/>
</dbReference>
<feature type="non-terminal residue" evidence="7">
    <location>
        <position position="346"/>
    </location>
</feature>
<evidence type="ECO:0000259" key="5">
    <source>
        <dbReference type="PROSITE" id="PS51898"/>
    </source>
</evidence>
<dbReference type="InterPro" id="IPR044068">
    <property type="entry name" value="CB"/>
</dbReference>
<dbReference type="PROSITE" id="PS51898">
    <property type="entry name" value="TYR_RECOMBINASE"/>
    <property type="match status" value="1"/>
</dbReference>
<dbReference type="InterPro" id="IPR002104">
    <property type="entry name" value="Integrase_catalytic"/>
</dbReference>
<reference evidence="7 8" key="1">
    <citation type="submission" date="2020-10" db="EMBL/GenBank/DDBJ databases">
        <title>ChiBAC.</title>
        <authorList>
            <person name="Zenner C."/>
            <person name="Hitch T.C.A."/>
            <person name="Clavel T."/>
        </authorList>
    </citation>
    <scope>NUCLEOTIDE SEQUENCE [LARGE SCALE GENOMIC DNA]</scope>
    <source>
        <strain evidence="7 8">DSM 108706</strain>
    </source>
</reference>
<keyword evidence="8" id="KW-1185">Reference proteome</keyword>
<keyword evidence="2 4" id="KW-0238">DNA-binding</keyword>
<evidence type="ECO:0000259" key="6">
    <source>
        <dbReference type="PROSITE" id="PS51900"/>
    </source>
</evidence>
<comment type="caution">
    <text evidence="7">The sequence shown here is derived from an EMBL/GenBank/DDBJ whole genome shotgun (WGS) entry which is preliminary data.</text>
</comment>
<organism evidence="7 8">
    <name type="scientific">Gallibacter intestinalis</name>
    <dbReference type="NCBI Taxonomy" id="2779356"/>
    <lineage>
        <taxon>Bacteria</taxon>
        <taxon>Bacillati</taxon>
        <taxon>Bacillota</taxon>
        <taxon>Clostridia</taxon>
        <taxon>Eubacteriales</taxon>
        <taxon>Eubacteriaceae</taxon>
        <taxon>Gallibacter</taxon>
    </lineage>
</organism>
<evidence type="ECO:0000256" key="3">
    <source>
        <dbReference type="ARBA" id="ARBA00023172"/>
    </source>
</evidence>
<proteinExistence type="inferred from homology"/>
<dbReference type="EMBL" id="JADCKA010000032">
    <property type="protein sequence ID" value="MBE5036190.1"/>
    <property type="molecule type" value="Genomic_DNA"/>
</dbReference>
<dbReference type="PROSITE" id="PS51900">
    <property type="entry name" value="CB"/>
    <property type="match status" value="1"/>
</dbReference>
<accession>A0ABR9R047</accession>
<evidence type="ECO:0000313" key="7">
    <source>
        <dbReference type="EMBL" id="MBE5036190.1"/>
    </source>
</evidence>
<dbReference type="PANTHER" id="PTHR30349">
    <property type="entry name" value="PHAGE INTEGRASE-RELATED"/>
    <property type="match status" value="1"/>
</dbReference>
<dbReference type="InterPro" id="IPR011010">
    <property type="entry name" value="DNA_brk_join_enz"/>
</dbReference>
<feature type="domain" description="Core-binding (CB)" evidence="6">
    <location>
        <begin position="62"/>
        <end position="144"/>
    </location>
</feature>
<feature type="domain" description="Tyr recombinase" evidence="5">
    <location>
        <begin position="168"/>
        <end position="346"/>
    </location>
</feature>
<protein>
    <submittedName>
        <fullName evidence="7">Site-specific integrase</fullName>
    </submittedName>
</protein>
<dbReference type="Proteomes" id="UP001516588">
    <property type="component" value="Unassembled WGS sequence"/>
</dbReference>
<sequence length="346" mass="39933">MATNCIINGNHYYRIYRKVGKEFKNGQWLDKRKAFYGNSKKEAEDKYQEYMQCKETCTEDRKCLGELMDIFITEVFKKSNLANSTKRKYISAYQRLLQNHEIAGWRLHDITALHLQEFYNSITECYSTRRALHNLLRRFYKYAELNGMTKDITGCLEIYKSQPSQSLIDVTIWPDEDVKKVINALEGTTLRLLIVLAVNTGLRFAELLALEYSDIKGNVLYVTKQLSEEAPLDSDSATTLHITETKTANGNRAIPLSTSVMAEIERHKAIQRAQMAKQGYITNYLFTTSNGTFYYKRNVNRSLTRLYKRIGVKHRKFHAYRATFATNLARAGVPIEQTAKLLGHGD</sequence>
<dbReference type="Pfam" id="PF00589">
    <property type="entry name" value="Phage_integrase"/>
    <property type="match status" value="1"/>
</dbReference>
<dbReference type="InterPro" id="IPR013762">
    <property type="entry name" value="Integrase-like_cat_sf"/>
</dbReference>
<name>A0ABR9R047_9FIRM</name>
<gene>
    <name evidence="7" type="ORF">INF20_07905</name>
</gene>
<evidence type="ECO:0000313" key="8">
    <source>
        <dbReference type="Proteomes" id="UP001516588"/>
    </source>
</evidence>
<keyword evidence="3" id="KW-0233">DNA recombination</keyword>
<evidence type="ECO:0000256" key="2">
    <source>
        <dbReference type="ARBA" id="ARBA00023125"/>
    </source>
</evidence>
<dbReference type="Gene3D" id="1.10.443.10">
    <property type="entry name" value="Intergrase catalytic core"/>
    <property type="match status" value="1"/>
</dbReference>
<dbReference type="RefSeq" id="WP_226385836.1">
    <property type="nucleotide sequence ID" value="NZ_JADCKA010000032.1"/>
</dbReference>
<evidence type="ECO:0000256" key="1">
    <source>
        <dbReference type="ARBA" id="ARBA00008857"/>
    </source>
</evidence>
<comment type="similarity">
    <text evidence="1">Belongs to the 'phage' integrase family.</text>
</comment>
<dbReference type="CDD" id="cd01189">
    <property type="entry name" value="INT_ICEBs1_C_like"/>
    <property type="match status" value="1"/>
</dbReference>
<evidence type="ECO:0000256" key="4">
    <source>
        <dbReference type="PROSITE-ProRule" id="PRU01248"/>
    </source>
</evidence>